<dbReference type="SUPFAM" id="SSF88946">
    <property type="entry name" value="Sigma2 domain of RNA polymerase sigma factors"/>
    <property type="match status" value="1"/>
</dbReference>
<dbReference type="Pfam" id="PF04545">
    <property type="entry name" value="Sigma70_r4"/>
    <property type="match status" value="1"/>
</dbReference>
<dbReference type="GO" id="GO:0016987">
    <property type="term" value="F:sigma factor activity"/>
    <property type="evidence" value="ECO:0007669"/>
    <property type="project" value="UniProtKB-KW"/>
</dbReference>
<dbReference type="SUPFAM" id="SSF88659">
    <property type="entry name" value="Sigma3 and sigma4 domains of RNA polymerase sigma factors"/>
    <property type="match status" value="1"/>
</dbReference>
<evidence type="ECO:0000313" key="10">
    <source>
        <dbReference type="Proteomes" id="UP001139485"/>
    </source>
</evidence>
<dbReference type="InterPro" id="IPR007627">
    <property type="entry name" value="RNA_pol_sigma70_r2"/>
</dbReference>
<evidence type="ECO:0000259" key="8">
    <source>
        <dbReference type="Pfam" id="PF04545"/>
    </source>
</evidence>
<evidence type="ECO:0000313" key="9">
    <source>
        <dbReference type="EMBL" id="MCM0622326.1"/>
    </source>
</evidence>
<evidence type="ECO:0000256" key="4">
    <source>
        <dbReference type="ARBA" id="ARBA00023125"/>
    </source>
</evidence>
<comment type="similarity">
    <text evidence="1">Belongs to the sigma-70 factor family. ECF subfamily.</text>
</comment>
<dbReference type="GO" id="GO:0006352">
    <property type="term" value="P:DNA-templated transcription initiation"/>
    <property type="evidence" value="ECO:0007669"/>
    <property type="project" value="InterPro"/>
</dbReference>
<keyword evidence="5" id="KW-0804">Transcription</keyword>
<dbReference type="InterPro" id="IPR036388">
    <property type="entry name" value="WH-like_DNA-bd_sf"/>
</dbReference>
<gene>
    <name evidence="9" type="ORF">M8330_18695</name>
</gene>
<dbReference type="NCBIfam" id="TIGR02937">
    <property type="entry name" value="sigma70-ECF"/>
    <property type="match status" value="1"/>
</dbReference>
<dbReference type="EMBL" id="JAMOIL010000032">
    <property type="protein sequence ID" value="MCM0622326.1"/>
    <property type="molecule type" value="Genomic_DNA"/>
</dbReference>
<keyword evidence="2" id="KW-0805">Transcription regulation</keyword>
<proteinExistence type="inferred from homology"/>
<dbReference type="InterPro" id="IPR013325">
    <property type="entry name" value="RNA_pol_sigma_r2"/>
</dbReference>
<sequence length="201" mass="22404">MDDAATSTRTRRPAEGAPPEESRTEVLPGLADEDEVHAAYLRHGPEIYRFLLRGLGDPGAAQDVTQETFLKAWRNADRFDPTLSSLRVWLFGIARNAMIDHARASGARPWQSTLLDPPSVAERAEEVADPTERMLEGWLLEEALRRVAEHHRTAIVETHLRERPYDEVAGELGVPVGTLRSRVFYGLKALRAAMDEMGVAP</sequence>
<keyword evidence="10" id="KW-1185">Reference proteome</keyword>
<dbReference type="InterPro" id="IPR007630">
    <property type="entry name" value="RNA_pol_sigma70_r4"/>
</dbReference>
<keyword evidence="3" id="KW-0731">Sigma factor</keyword>
<dbReference type="InterPro" id="IPR014284">
    <property type="entry name" value="RNA_pol_sigma-70_dom"/>
</dbReference>
<dbReference type="PANTHER" id="PTHR43133:SF8">
    <property type="entry name" value="RNA POLYMERASE SIGMA FACTOR HI_1459-RELATED"/>
    <property type="match status" value="1"/>
</dbReference>
<evidence type="ECO:0000256" key="3">
    <source>
        <dbReference type="ARBA" id="ARBA00023082"/>
    </source>
</evidence>
<dbReference type="InterPro" id="IPR013324">
    <property type="entry name" value="RNA_pol_sigma_r3/r4-like"/>
</dbReference>
<accession>A0A9X2IFY9</accession>
<keyword evidence="4" id="KW-0238">DNA-binding</keyword>
<evidence type="ECO:0000256" key="6">
    <source>
        <dbReference type="SAM" id="MobiDB-lite"/>
    </source>
</evidence>
<feature type="domain" description="RNA polymerase sigma-70 region 4" evidence="8">
    <location>
        <begin position="143"/>
        <end position="192"/>
    </location>
</feature>
<dbReference type="AlphaFoldDB" id="A0A9X2IFY9"/>
<dbReference type="Pfam" id="PF04542">
    <property type="entry name" value="Sigma70_r2"/>
    <property type="match status" value="1"/>
</dbReference>
<dbReference type="Gene3D" id="1.10.10.10">
    <property type="entry name" value="Winged helix-like DNA-binding domain superfamily/Winged helix DNA-binding domain"/>
    <property type="match status" value="1"/>
</dbReference>
<dbReference type="GO" id="GO:0003677">
    <property type="term" value="F:DNA binding"/>
    <property type="evidence" value="ECO:0007669"/>
    <property type="project" value="UniProtKB-KW"/>
</dbReference>
<dbReference type="CDD" id="cd06171">
    <property type="entry name" value="Sigma70_r4"/>
    <property type="match status" value="1"/>
</dbReference>
<dbReference type="InterPro" id="IPR039425">
    <property type="entry name" value="RNA_pol_sigma-70-like"/>
</dbReference>
<comment type="caution">
    <text evidence="9">The sequence shown here is derived from an EMBL/GenBank/DDBJ whole genome shotgun (WGS) entry which is preliminary data.</text>
</comment>
<evidence type="ECO:0000259" key="7">
    <source>
        <dbReference type="Pfam" id="PF04542"/>
    </source>
</evidence>
<dbReference type="Proteomes" id="UP001139485">
    <property type="component" value="Unassembled WGS sequence"/>
</dbReference>
<dbReference type="Gene3D" id="1.10.1740.10">
    <property type="match status" value="1"/>
</dbReference>
<protein>
    <submittedName>
        <fullName evidence="9">Sigma-70 family RNA polymerase sigma factor</fullName>
    </submittedName>
</protein>
<name>A0A9X2IFY9_9ACTN</name>
<dbReference type="PANTHER" id="PTHR43133">
    <property type="entry name" value="RNA POLYMERASE ECF-TYPE SIGMA FACTO"/>
    <property type="match status" value="1"/>
</dbReference>
<feature type="domain" description="RNA polymerase sigma-70 region 2" evidence="7">
    <location>
        <begin position="40"/>
        <end position="105"/>
    </location>
</feature>
<evidence type="ECO:0000256" key="5">
    <source>
        <dbReference type="ARBA" id="ARBA00023163"/>
    </source>
</evidence>
<evidence type="ECO:0000256" key="2">
    <source>
        <dbReference type="ARBA" id="ARBA00023015"/>
    </source>
</evidence>
<reference evidence="9" key="1">
    <citation type="submission" date="2022-05" db="EMBL/GenBank/DDBJ databases">
        <authorList>
            <person name="Tuo L."/>
        </authorList>
    </citation>
    <scope>NUCLEOTIDE SEQUENCE</scope>
    <source>
        <strain evidence="9">BSK12Z-4</strain>
    </source>
</reference>
<feature type="region of interest" description="Disordered" evidence="6">
    <location>
        <begin position="1"/>
        <end position="25"/>
    </location>
</feature>
<dbReference type="RefSeq" id="WP_250828553.1">
    <property type="nucleotide sequence ID" value="NZ_JAMOIL010000032.1"/>
</dbReference>
<organism evidence="9 10">
    <name type="scientific">Nocardioides bruguierae</name>
    <dbReference type="NCBI Taxonomy" id="2945102"/>
    <lineage>
        <taxon>Bacteria</taxon>
        <taxon>Bacillati</taxon>
        <taxon>Actinomycetota</taxon>
        <taxon>Actinomycetes</taxon>
        <taxon>Propionibacteriales</taxon>
        <taxon>Nocardioidaceae</taxon>
        <taxon>Nocardioides</taxon>
    </lineage>
</organism>
<evidence type="ECO:0000256" key="1">
    <source>
        <dbReference type="ARBA" id="ARBA00010641"/>
    </source>
</evidence>